<organism evidence="2">
    <name type="scientific">uncultured Microvirga sp</name>
    <dbReference type="NCBI Taxonomy" id="412392"/>
    <lineage>
        <taxon>Bacteria</taxon>
        <taxon>Pseudomonadati</taxon>
        <taxon>Pseudomonadota</taxon>
        <taxon>Alphaproteobacteria</taxon>
        <taxon>Hyphomicrobiales</taxon>
        <taxon>Methylobacteriaceae</taxon>
        <taxon>Microvirga</taxon>
        <taxon>environmental samples</taxon>
    </lineage>
</organism>
<feature type="compositionally biased region" description="Basic residues" evidence="1">
    <location>
        <begin position="44"/>
        <end position="55"/>
    </location>
</feature>
<feature type="region of interest" description="Disordered" evidence="1">
    <location>
        <begin position="1"/>
        <end position="63"/>
    </location>
</feature>
<feature type="compositionally biased region" description="Basic residues" evidence="1">
    <location>
        <begin position="20"/>
        <end position="29"/>
    </location>
</feature>
<keyword evidence="2" id="KW-0560">Oxidoreductase</keyword>
<dbReference type="EMBL" id="CADCUC010000074">
    <property type="protein sequence ID" value="CAA9310100.1"/>
    <property type="molecule type" value="Genomic_DNA"/>
</dbReference>
<dbReference type="GO" id="GO:0016491">
    <property type="term" value="F:oxidoreductase activity"/>
    <property type="evidence" value="ECO:0007669"/>
    <property type="project" value="UniProtKB-KW"/>
</dbReference>
<protein>
    <submittedName>
        <fullName evidence="2">NAD(P) transhydrogenase alpha subunit</fullName>
        <ecNumber evidence="2">1.6.1.2</ecNumber>
    </submittedName>
</protein>
<dbReference type="EC" id="1.6.1.2" evidence="2"/>
<accession>A0A6J4KMI5</accession>
<sequence length="147" mass="16204">VQRDARSSPAAIAGSGPRGRAGRRHRAPIRRSGAGSGRTGGPGRQRRHRRRRNRLPARDLRARDPGRVLRGLVRDAGAAHAVDVRDQRHLFGDRGRCAARGRRAAGRAGDGLCALRRFRRACPRLDQHLWRLPGDAAHARHVPEEGL</sequence>
<feature type="non-terminal residue" evidence="2">
    <location>
        <position position="147"/>
    </location>
</feature>
<proteinExistence type="predicted"/>
<feature type="non-terminal residue" evidence="2">
    <location>
        <position position="1"/>
    </location>
</feature>
<reference evidence="2" key="1">
    <citation type="submission" date="2020-02" db="EMBL/GenBank/DDBJ databases">
        <authorList>
            <person name="Meier V. D."/>
        </authorList>
    </citation>
    <scope>NUCLEOTIDE SEQUENCE</scope>
    <source>
        <strain evidence="2">AVDCRST_MAG90</strain>
    </source>
</reference>
<evidence type="ECO:0000256" key="1">
    <source>
        <dbReference type="SAM" id="MobiDB-lite"/>
    </source>
</evidence>
<evidence type="ECO:0000313" key="2">
    <source>
        <dbReference type="EMBL" id="CAA9310100.1"/>
    </source>
</evidence>
<gene>
    <name evidence="2" type="ORF">AVDCRST_MAG90-384</name>
</gene>
<feature type="compositionally biased region" description="Gly residues" evidence="1">
    <location>
        <begin position="34"/>
        <end position="43"/>
    </location>
</feature>
<name>A0A6J4KMI5_9HYPH</name>
<dbReference type="AlphaFoldDB" id="A0A6J4KMI5"/>